<evidence type="ECO:0000256" key="5">
    <source>
        <dbReference type="ARBA" id="ARBA00023136"/>
    </source>
</evidence>
<keyword evidence="5" id="KW-0472">Membrane</keyword>
<reference evidence="8 9" key="1">
    <citation type="journal article" date="2024" name="BMC Genomics">
        <title>De novo assembly and annotation of Popillia japonica's genome with initial clues to its potential as an invasive pest.</title>
        <authorList>
            <person name="Cucini C."/>
            <person name="Boschi S."/>
            <person name="Funari R."/>
            <person name="Cardaioli E."/>
            <person name="Iannotti N."/>
            <person name="Marturano G."/>
            <person name="Paoli F."/>
            <person name="Bruttini M."/>
            <person name="Carapelli A."/>
            <person name="Frati F."/>
            <person name="Nardi F."/>
        </authorList>
    </citation>
    <scope>NUCLEOTIDE SEQUENCE [LARGE SCALE GENOMIC DNA]</scope>
    <source>
        <strain evidence="8">DMR45628</strain>
    </source>
</reference>
<dbReference type="GO" id="GO:0072659">
    <property type="term" value="P:protein localization to plasma membrane"/>
    <property type="evidence" value="ECO:0007669"/>
    <property type="project" value="TreeGrafter"/>
</dbReference>
<evidence type="ECO:0000256" key="1">
    <source>
        <dbReference type="ARBA" id="ARBA00004236"/>
    </source>
</evidence>
<gene>
    <name evidence="8" type="ORF">QE152_g19731</name>
</gene>
<organism evidence="8 9">
    <name type="scientific">Popillia japonica</name>
    <name type="common">Japanese beetle</name>
    <dbReference type="NCBI Taxonomy" id="7064"/>
    <lineage>
        <taxon>Eukaryota</taxon>
        <taxon>Metazoa</taxon>
        <taxon>Ecdysozoa</taxon>
        <taxon>Arthropoda</taxon>
        <taxon>Hexapoda</taxon>
        <taxon>Insecta</taxon>
        <taxon>Pterygota</taxon>
        <taxon>Neoptera</taxon>
        <taxon>Endopterygota</taxon>
        <taxon>Coleoptera</taxon>
        <taxon>Polyphaga</taxon>
        <taxon>Scarabaeiformia</taxon>
        <taxon>Scarabaeidae</taxon>
        <taxon>Rutelinae</taxon>
        <taxon>Popillia</taxon>
    </lineage>
</organism>
<evidence type="ECO:0000313" key="8">
    <source>
        <dbReference type="EMBL" id="KAK9722327.1"/>
    </source>
</evidence>
<dbReference type="GO" id="GO:0046854">
    <property type="term" value="P:phosphatidylinositol phosphate biosynthetic process"/>
    <property type="evidence" value="ECO:0007669"/>
    <property type="project" value="TreeGrafter"/>
</dbReference>
<evidence type="ECO:0000256" key="3">
    <source>
        <dbReference type="ARBA" id="ARBA00022475"/>
    </source>
</evidence>
<evidence type="ECO:0000256" key="2">
    <source>
        <dbReference type="ARBA" id="ARBA00004514"/>
    </source>
</evidence>
<dbReference type="AlphaFoldDB" id="A0AAW1KR11"/>
<comment type="similarity">
    <text evidence="6">Belongs to the Hyccin family.</text>
</comment>
<comment type="caution">
    <text evidence="8">The sequence shown here is derived from an EMBL/GenBank/DDBJ whole genome shotgun (WGS) entry which is preliminary data.</text>
</comment>
<dbReference type="GO" id="GO:0005829">
    <property type="term" value="C:cytosol"/>
    <property type="evidence" value="ECO:0007669"/>
    <property type="project" value="UniProtKB-SubCell"/>
</dbReference>
<dbReference type="PANTHER" id="PTHR31220:SF1">
    <property type="entry name" value="GH21176P"/>
    <property type="match status" value="1"/>
</dbReference>
<dbReference type="PANTHER" id="PTHR31220">
    <property type="entry name" value="HYCCIN RELATED"/>
    <property type="match status" value="1"/>
</dbReference>
<accession>A0AAW1KR11</accession>
<comment type="subcellular location">
    <subcellularLocation>
        <location evidence="1">Cell membrane</location>
    </subcellularLocation>
    <subcellularLocation>
        <location evidence="2">Cytoplasm</location>
        <location evidence="2">Cytosol</location>
    </subcellularLocation>
</comment>
<proteinExistence type="inferred from homology"/>
<sequence length="430" mass="48026">MPVSAEEAIMADILVLEWIEEFDALTESEINTYAIEQDNNHEVVIALYVLLEEPQQSKRGSIIEKICKQLLGFYRSGDQYLKKFVMQYIPSLIWLHLSARQIYPEVETLLLSLYNLEVVDNKGQPRIISFRVPSIAQSSIFHDSSNLEPSFIAENSLRRWEECNTKLVNWGPLPQVESLNAQNRQRVATALLFLYNQQIGNVSIQGIEHTCRAISRLVTQGFHSGSNRTSSDSDSINYMSTVPRLVVSSPLLLELLQVVYHGLEKGASGVAQTLHDITARATYETYADVLLTTHAIQNLLHRSPTAYLPSRPSTKQHVSKSMITNASFRTKKLPDDIPIQDNEGESNLNSIVEEGQENTEKVRFRGRSGSALKHLPKLSGLSKKPKTKNSPTPPRHSLESDPPIEMHMASGDQGTHPCNGGRDGGLSTNT</sequence>
<keyword evidence="9" id="KW-1185">Reference proteome</keyword>
<feature type="region of interest" description="Disordered" evidence="7">
    <location>
        <begin position="307"/>
        <end position="430"/>
    </location>
</feature>
<evidence type="ECO:0000256" key="6">
    <source>
        <dbReference type="ARBA" id="ARBA00034482"/>
    </source>
</evidence>
<protein>
    <submittedName>
        <fullName evidence="8">Hyccin</fullName>
    </submittedName>
</protein>
<dbReference type="Proteomes" id="UP001458880">
    <property type="component" value="Unassembled WGS sequence"/>
</dbReference>
<dbReference type="EMBL" id="JASPKY010000189">
    <property type="protein sequence ID" value="KAK9722327.1"/>
    <property type="molecule type" value="Genomic_DNA"/>
</dbReference>
<name>A0AAW1KR11_POPJA</name>
<dbReference type="GO" id="GO:0005886">
    <property type="term" value="C:plasma membrane"/>
    <property type="evidence" value="ECO:0007669"/>
    <property type="project" value="UniProtKB-SubCell"/>
</dbReference>
<dbReference type="InterPro" id="IPR018619">
    <property type="entry name" value="Hyccin"/>
</dbReference>
<evidence type="ECO:0000256" key="4">
    <source>
        <dbReference type="ARBA" id="ARBA00022490"/>
    </source>
</evidence>
<feature type="compositionally biased region" description="Polar residues" evidence="7">
    <location>
        <begin position="311"/>
        <end position="328"/>
    </location>
</feature>
<evidence type="ECO:0000313" key="9">
    <source>
        <dbReference type="Proteomes" id="UP001458880"/>
    </source>
</evidence>
<dbReference type="Pfam" id="PF09790">
    <property type="entry name" value="Hyccin"/>
    <property type="match status" value="1"/>
</dbReference>
<evidence type="ECO:0000256" key="7">
    <source>
        <dbReference type="SAM" id="MobiDB-lite"/>
    </source>
</evidence>
<keyword evidence="4" id="KW-0963">Cytoplasm</keyword>
<keyword evidence="3" id="KW-1003">Cell membrane</keyword>